<organism evidence="2 3">
    <name type="scientific">Trifolium medium</name>
    <dbReference type="NCBI Taxonomy" id="97028"/>
    <lineage>
        <taxon>Eukaryota</taxon>
        <taxon>Viridiplantae</taxon>
        <taxon>Streptophyta</taxon>
        <taxon>Embryophyta</taxon>
        <taxon>Tracheophyta</taxon>
        <taxon>Spermatophyta</taxon>
        <taxon>Magnoliopsida</taxon>
        <taxon>eudicotyledons</taxon>
        <taxon>Gunneridae</taxon>
        <taxon>Pentapetalae</taxon>
        <taxon>rosids</taxon>
        <taxon>fabids</taxon>
        <taxon>Fabales</taxon>
        <taxon>Fabaceae</taxon>
        <taxon>Papilionoideae</taxon>
        <taxon>50 kb inversion clade</taxon>
        <taxon>NPAAA clade</taxon>
        <taxon>Hologalegina</taxon>
        <taxon>IRL clade</taxon>
        <taxon>Trifolieae</taxon>
        <taxon>Trifolium</taxon>
    </lineage>
</organism>
<evidence type="ECO:0000313" key="3">
    <source>
        <dbReference type="Proteomes" id="UP000265520"/>
    </source>
</evidence>
<comment type="caution">
    <text evidence="2">The sequence shown here is derived from an EMBL/GenBank/DDBJ whole genome shotgun (WGS) entry which is preliminary data.</text>
</comment>
<evidence type="ECO:0000313" key="2">
    <source>
        <dbReference type="EMBL" id="MCI94099.1"/>
    </source>
</evidence>
<protein>
    <submittedName>
        <fullName evidence="2">Uncharacterized protein</fullName>
    </submittedName>
</protein>
<keyword evidence="3" id="KW-1185">Reference proteome</keyword>
<sequence>PSLHTNTDLSVGVYTGTQPPSASTGGSNGATPDAVTLLVK</sequence>
<name>A0A392W2W0_9FABA</name>
<evidence type="ECO:0000256" key="1">
    <source>
        <dbReference type="SAM" id="MobiDB-lite"/>
    </source>
</evidence>
<dbReference type="EMBL" id="LXQA011347270">
    <property type="protein sequence ID" value="MCI94099.1"/>
    <property type="molecule type" value="Genomic_DNA"/>
</dbReference>
<dbReference type="Proteomes" id="UP000265520">
    <property type="component" value="Unassembled WGS sequence"/>
</dbReference>
<dbReference type="AlphaFoldDB" id="A0A392W2W0"/>
<proteinExistence type="predicted"/>
<reference evidence="2 3" key="1">
    <citation type="journal article" date="2018" name="Front. Plant Sci.">
        <title>Red Clover (Trifolium pratense) and Zigzag Clover (T. medium) - A Picture of Genomic Similarities and Differences.</title>
        <authorList>
            <person name="Dluhosova J."/>
            <person name="Istvanek J."/>
            <person name="Nedelnik J."/>
            <person name="Repkova J."/>
        </authorList>
    </citation>
    <scope>NUCLEOTIDE SEQUENCE [LARGE SCALE GENOMIC DNA]</scope>
    <source>
        <strain evidence="3">cv. 10/8</strain>
        <tissue evidence="2">Leaf</tissue>
    </source>
</reference>
<feature type="non-terminal residue" evidence="2">
    <location>
        <position position="1"/>
    </location>
</feature>
<feature type="region of interest" description="Disordered" evidence="1">
    <location>
        <begin position="1"/>
        <end position="40"/>
    </location>
</feature>
<feature type="compositionally biased region" description="Polar residues" evidence="1">
    <location>
        <begin position="1"/>
        <end position="25"/>
    </location>
</feature>
<accession>A0A392W2W0</accession>